<dbReference type="Pfam" id="PF13561">
    <property type="entry name" value="adh_short_C2"/>
    <property type="match status" value="1"/>
</dbReference>
<dbReference type="InterPro" id="IPR002347">
    <property type="entry name" value="SDR_fam"/>
</dbReference>
<reference evidence="4" key="1">
    <citation type="submission" date="2022-10" db="EMBL/GenBank/DDBJ databases">
        <title>Culturing micro-colonial fungi from biological soil crusts in the Mojave desert and describing Neophaeococcomyces mojavensis, and introducing the new genera and species Taxawa tesnikishii.</title>
        <authorList>
            <person name="Kurbessoian T."/>
            <person name="Stajich J.E."/>
        </authorList>
    </citation>
    <scope>NUCLEOTIDE SEQUENCE</scope>
    <source>
        <strain evidence="4">TK_35</strain>
    </source>
</reference>
<dbReference type="EMBL" id="JAPDRN010000014">
    <property type="protein sequence ID" value="KAJ9640572.1"/>
    <property type="molecule type" value="Genomic_DNA"/>
</dbReference>
<evidence type="ECO:0000313" key="4">
    <source>
        <dbReference type="EMBL" id="KAJ9640572.1"/>
    </source>
</evidence>
<dbReference type="InterPro" id="IPR052178">
    <property type="entry name" value="Sec_Metab_Biosynth_SDR"/>
</dbReference>
<comment type="caution">
    <text evidence="4">The sequence shown here is derived from an EMBL/GenBank/DDBJ whole genome shotgun (WGS) entry which is preliminary data.</text>
</comment>
<dbReference type="InterPro" id="IPR020904">
    <property type="entry name" value="Sc_DH/Rdtase_CS"/>
</dbReference>
<comment type="similarity">
    <text evidence="1">Belongs to the short-chain dehydrogenases/reductases (SDR) family.</text>
</comment>
<keyword evidence="2" id="KW-0521">NADP</keyword>
<evidence type="ECO:0000256" key="1">
    <source>
        <dbReference type="ARBA" id="ARBA00006484"/>
    </source>
</evidence>
<gene>
    <name evidence="4" type="ORF">H2204_003200</name>
</gene>
<evidence type="ECO:0000256" key="2">
    <source>
        <dbReference type="ARBA" id="ARBA00022857"/>
    </source>
</evidence>
<dbReference type="SUPFAM" id="SSF51735">
    <property type="entry name" value="NAD(P)-binding Rossmann-fold domains"/>
    <property type="match status" value="1"/>
</dbReference>
<proteinExistence type="inferred from homology"/>
<dbReference type="PANTHER" id="PTHR43618:SF3">
    <property type="entry name" value="NAD(P)-BINDING PROTEIN"/>
    <property type="match status" value="1"/>
</dbReference>
<evidence type="ECO:0000313" key="5">
    <source>
        <dbReference type="Proteomes" id="UP001172681"/>
    </source>
</evidence>
<dbReference type="PRINTS" id="PR00081">
    <property type="entry name" value="GDHRDH"/>
</dbReference>
<organism evidence="4 5">
    <name type="scientific">Knufia peltigerae</name>
    <dbReference type="NCBI Taxonomy" id="1002370"/>
    <lineage>
        <taxon>Eukaryota</taxon>
        <taxon>Fungi</taxon>
        <taxon>Dikarya</taxon>
        <taxon>Ascomycota</taxon>
        <taxon>Pezizomycotina</taxon>
        <taxon>Eurotiomycetes</taxon>
        <taxon>Chaetothyriomycetidae</taxon>
        <taxon>Chaetothyriales</taxon>
        <taxon>Trichomeriaceae</taxon>
        <taxon>Knufia</taxon>
    </lineage>
</organism>
<accession>A0AA38Y9R5</accession>
<dbReference type="AlphaFoldDB" id="A0AA38Y9R5"/>
<dbReference type="GO" id="GO:0016491">
    <property type="term" value="F:oxidoreductase activity"/>
    <property type="evidence" value="ECO:0007669"/>
    <property type="project" value="UniProtKB-KW"/>
</dbReference>
<keyword evidence="5" id="KW-1185">Reference proteome</keyword>
<sequence length="326" mass="34371">MSQLQDFDNFFNLNGKVALVTGGSRGLGLHAATAFLRAGAKTVFITARKAEGAQGIDQAVDKLNALPGIKGRAIGIAANVAQEKEVQRLCEEVQKFEPNLHILVANAGATWGGPFETTPDWANAKILDLNVRGVFNIVRTYVFFSPSLAPTTTHNHAHVPRSQEGNPRILTKEAHTYSFAPLLEKSATSTDPARVIVVSSTAGVNVPHVGENGTIMYSASKAAAHHLARNLAVELGPKNITTNTVAPGFFPSKLANGLIKNLGGVEHISGTNPRRRLGVPEDIAGVMLFLASPVAGYINGVDIEVDGGAHLSVGRSTPPGESKAKL</sequence>
<keyword evidence="3" id="KW-0560">Oxidoreductase</keyword>
<name>A0AA38Y9R5_9EURO</name>
<dbReference type="PROSITE" id="PS00061">
    <property type="entry name" value="ADH_SHORT"/>
    <property type="match status" value="1"/>
</dbReference>
<dbReference type="Gene3D" id="3.40.50.720">
    <property type="entry name" value="NAD(P)-binding Rossmann-like Domain"/>
    <property type="match status" value="1"/>
</dbReference>
<dbReference type="Pfam" id="PF00106">
    <property type="entry name" value="adh_short"/>
    <property type="match status" value="1"/>
</dbReference>
<evidence type="ECO:0000256" key="3">
    <source>
        <dbReference type="ARBA" id="ARBA00023002"/>
    </source>
</evidence>
<dbReference type="Proteomes" id="UP001172681">
    <property type="component" value="Unassembled WGS sequence"/>
</dbReference>
<dbReference type="InterPro" id="IPR036291">
    <property type="entry name" value="NAD(P)-bd_dom_sf"/>
</dbReference>
<protein>
    <recommendedName>
        <fullName evidence="6">NAD(P)-binding protein</fullName>
    </recommendedName>
</protein>
<dbReference type="PANTHER" id="PTHR43618">
    <property type="entry name" value="7-ALPHA-HYDROXYSTEROID DEHYDROGENASE"/>
    <property type="match status" value="1"/>
</dbReference>
<evidence type="ECO:0008006" key="6">
    <source>
        <dbReference type="Google" id="ProtNLM"/>
    </source>
</evidence>